<dbReference type="EMBL" id="BAAADO010000001">
    <property type="protein sequence ID" value="GAA0482326.1"/>
    <property type="molecule type" value="Genomic_DNA"/>
</dbReference>
<name>A0ABN1AS43_9BACI</name>
<dbReference type="Proteomes" id="UP001500880">
    <property type="component" value="Unassembled WGS sequence"/>
</dbReference>
<dbReference type="InterPro" id="IPR020372">
    <property type="entry name" value="Competence_ComGG"/>
</dbReference>
<dbReference type="Pfam" id="PF14173">
    <property type="entry name" value="ComGG"/>
    <property type="match status" value="1"/>
</dbReference>
<organism evidence="1 2">
    <name type="scientific">Salinibacillus aidingensis</name>
    <dbReference type="NCBI Taxonomy" id="237684"/>
    <lineage>
        <taxon>Bacteria</taxon>
        <taxon>Bacillati</taxon>
        <taxon>Bacillota</taxon>
        <taxon>Bacilli</taxon>
        <taxon>Bacillales</taxon>
        <taxon>Bacillaceae</taxon>
        <taxon>Salinibacillus</taxon>
    </lineage>
</organism>
<keyword evidence="2" id="KW-1185">Reference proteome</keyword>
<protein>
    <recommendedName>
        <fullName evidence="3">ComG operon protein 7</fullName>
    </recommendedName>
</protein>
<evidence type="ECO:0008006" key="3">
    <source>
        <dbReference type="Google" id="ProtNLM"/>
    </source>
</evidence>
<evidence type="ECO:0000313" key="1">
    <source>
        <dbReference type="EMBL" id="GAA0482326.1"/>
    </source>
</evidence>
<evidence type="ECO:0000313" key="2">
    <source>
        <dbReference type="Proteomes" id="UP001500880"/>
    </source>
</evidence>
<reference evidence="1 2" key="1">
    <citation type="journal article" date="2019" name="Int. J. Syst. Evol. Microbiol.">
        <title>The Global Catalogue of Microorganisms (GCM) 10K type strain sequencing project: providing services to taxonomists for standard genome sequencing and annotation.</title>
        <authorList>
            <consortium name="The Broad Institute Genomics Platform"/>
            <consortium name="The Broad Institute Genome Sequencing Center for Infectious Disease"/>
            <person name="Wu L."/>
            <person name="Ma J."/>
        </authorList>
    </citation>
    <scope>NUCLEOTIDE SEQUENCE [LARGE SCALE GENOMIC DNA]</scope>
    <source>
        <strain evidence="1 2">JCM 12389</strain>
    </source>
</reference>
<gene>
    <name evidence="1" type="ORF">GCM10008986_03990</name>
</gene>
<sequence length="132" mass="15265">MNGRFISFSPLKNERGYMFPYMLFLFMILFLITHHALQALTLEAGHVYNQEENIHLETLLLSAYRDFQADLPSLQPTSEKQTLTYSYPDGQVKVTHFLSSSTELEAQFRVTTKDDSRLTQEIVSKINPESNE</sequence>
<proteinExistence type="predicted"/>
<comment type="caution">
    <text evidence="1">The sequence shown here is derived from an EMBL/GenBank/DDBJ whole genome shotgun (WGS) entry which is preliminary data.</text>
</comment>
<dbReference type="RefSeq" id="WP_343836965.1">
    <property type="nucleotide sequence ID" value="NZ_BAAADO010000001.1"/>
</dbReference>
<accession>A0ABN1AS43</accession>